<dbReference type="SUPFAM" id="SSF81383">
    <property type="entry name" value="F-box domain"/>
    <property type="match status" value="1"/>
</dbReference>
<proteinExistence type="predicted"/>
<dbReference type="Gene3D" id="3.80.10.10">
    <property type="entry name" value="Ribonuclease Inhibitor"/>
    <property type="match status" value="1"/>
</dbReference>
<name>A0A1B0A402_GLOPL</name>
<dbReference type="AlphaFoldDB" id="A0A1B0A402"/>
<reference evidence="2" key="2">
    <citation type="submission" date="2020-05" db="UniProtKB">
        <authorList>
            <consortium name="EnsemblMetazoa"/>
        </authorList>
    </citation>
    <scope>IDENTIFICATION</scope>
    <source>
        <strain evidence="2">IAEA</strain>
    </source>
</reference>
<evidence type="ECO:0000313" key="3">
    <source>
        <dbReference type="Proteomes" id="UP000092445"/>
    </source>
</evidence>
<organism evidence="2 3">
    <name type="scientific">Glossina pallidipes</name>
    <name type="common">Tsetse fly</name>
    <dbReference type="NCBI Taxonomy" id="7398"/>
    <lineage>
        <taxon>Eukaryota</taxon>
        <taxon>Metazoa</taxon>
        <taxon>Ecdysozoa</taxon>
        <taxon>Arthropoda</taxon>
        <taxon>Hexapoda</taxon>
        <taxon>Insecta</taxon>
        <taxon>Pterygota</taxon>
        <taxon>Neoptera</taxon>
        <taxon>Endopterygota</taxon>
        <taxon>Diptera</taxon>
        <taxon>Brachycera</taxon>
        <taxon>Muscomorpha</taxon>
        <taxon>Hippoboscoidea</taxon>
        <taxon>Glossinidae</taxon>
        <taxon>Glossina</taxon>
    </lineage>
</organism>
<dbReference type="VEuPathDB" id="VectorBase:GPAI033760"/>
<protein>
    <submittedName>
        <fullName evidence="2">F-box domain-containing protein</fullName>
    </submittedName>
</protein>
<dbReference type="EnsemblMetazoa" id="GPAI033760-RA">
    <property type="protein sequence ID" value="GPAI033760-PA"/>
    <property type="gene ID" value="GPAI033760"/>
</dbReference>
<reference evidence="3" key="1">
    <citation type="submission" date="2014-03" db="EMBL/GenBank/DDBJ databases">
        <authorList>
            <person name="Aksoy S."/>
            <person name="Warren W."/>
            <person name="Wilson R.K."/>
        </authorList>
    </citation>
    <scope>NUCLEOTIDE SEQUENCE [LARGE SCALE GENOMIC DNA]</scope>
    <source>
        <strain evidence="3">IAEA</strain>
    </source>
</reference>
<feature type="domain" description="F-box" evidence="1">
    <location>
        <begin position="23"/>
        <end position="59"/>
    </location>
</feature>
<evidence type="ECO:0000259" key="1">
    <source>
        <dbReference type="PROSITE" id="PS50181"/>
    </source>
</evidence>
<dbReference type="CDD" id="cd09917">
    <property type="entry name" value="F-box_SF"/>
    <property type="match status" value="1"/>
</dbReference>
<dbReference type="InterPro" id="IPR001810">
    <property type="entry name" value="F-box_dom"/>
</dbReference>
<dbReference type="STRING" id="7398.A0A1B0A402"/>
<dbReference type="InterPro" id="IPR032675">
    <property type="entry name" value="LRR_dom_sf"/>
</dbReference>
<evidence type="ECO:0000313" key="2">
    <source>
        <dbReference type="EnsemblMetazoa" id="GPAI033760-PA"/>
    </source>
</evidence>
<accession>A0A1B0A402</accession>
<keyword evidence="3" id="KW-1185">Reference proteome</keyword>
<dbReference type="Pfam" id="PF12937">
    <property type="entry name" value="F-box-like"/>
    <property type="match status" value="1"/>
</dbReference>
<dbReference type="SMART" id="SM00256">
    <property type="entry name" value="FBOX"/>
    <property type="match status" value="1"/>
</dbReference>
<sequence>MEKKRKIFQDVMNTLPDTQCDKNTKAPRFPNEIWAKIFNNLSHGDLLQVNLVCKAWYQVACMPQLKRKSKLVITRHNVTDVCNFLDCKDLKYENVLVLDKRWGETSNVEYAYLLKIFDSLASNVVDLTLYQPETLLALNNVLPNLRKLDIENMLFDNDVLVDFTKFPNLKSIVMPQICDDYLMQSFWATIGFDHRVIDQTRLSIAELAAPTQQKGEIESD</sequence>
<dbReference type="PROSITE" id="PS50181">
    <property type="entry name" value="FBOX"/>
    <property type="match status" value="1"/>
</dbReference>
<dbReference type="InterPro" id="IPR036047">
    <property type="entry name" value="F-box-like_dom_sf"/>
</dbReference>
<dbReference type="Proteomes" id="UP000092445">
    <property type="component" value="Unassembled WGS sequence"/>
</dbReference>